<protein>
    <submittedName>
        <fullName evidence="2">Uncharacterized protein</fullName>
    </submittedName>
</protein>
<comment type="caution">
    <text evidence="2">The sequence shown here is derived from an EMBL/GenBank/DDBJ whole genome shotgun (WGS) entry which is preliminary data.</text>
</comment>
<dbReference type="GeneID" id="86954206"/>
<evidence type="ECO:0000313" key="3">
    <source>
        <dbReference type="Proteomes" id="UP000660554"/>
    </source>
</evidence>
<name>A0ABQ3NZI6_STRVG</name>
<keyword evidence="3" id="KW-1185">Reference proteome</keyword>
<feature type="region of interest" description="Disordered" evidence="1">
    <location>
        <begin position="1"/>
        <end position="61"/>
    </location>
</feature>
<feature type="compositionally biased region" description="Basic residues" evidence="1">
    <location>
        <begin position="1"/>
        <end position="12"/>
    </location>
</feature>
<evidence type="ECO:0000256" key="1">
    <source>
        <dbReference type="SAM" id="MobiDB-lite"/>
    </source>
</evidence>
<dbReference type="EMBL" id="BNDV01000018">
    <property type="protein sequence ID" value="GHI18192.1"/>
    <property type="molecule type" value="Genomic_DNA"/>
</dbReference>
<feature type="compositionally biased region" description="Basic and acidic residues" evidence="1">
    <location>
        <begin position="33"/>
        <end position="44"/>
    </location>
</feature>
<reference evidence="3" key="1">
    <citation type="submission" date="2020-09" db="EMBL/GenBank/DDBJ databases">
        <title>Whole genome shotgun sequence of Streptomyces cinnamonensis NBRC 15873.</title>
        <authorList>
            <person name="Komaki H."/>
            <person name="Tamura T."/>
        </authorList>
    </citation>
    <scope>NUCLEOTIDE SEQUENCE [LARGE SCALE GENOMIC DNA]</scope>
    <source>
        <strain evidence="3">NBRC 15873</strain>
    </source>
</reference>
<dbReference type="Proteomes" id="UP000660554">
    <property type="component" value="Unassembled WGS sequence"/>
</dbReference>
<sequence length="61" mass="7141">MNERKRTRRGRVQRAVGSEAQPSKRVYKIKPKPAAEPKDPDAPKRTRKPHIKRKRKRKGAN</sequence>
<feature type="compositionally biased region" description="Basic residues" evidence="1">
    <location>
        <begin position="45"/>
        <end position="61"/>
    </location>
</feature>
<accession>A0ABQ3NZI6</accession>
<dbReference type="RefSeq" id="WP_191869459.1">
    <property type="nucleotide sequence ID" value="NZ_BMRU01000022.1"/>
</dbReference>
<organism evidence="2 3">
    <name type="scientific">Streptomyces virginiae</name>
    <name type="common">Streptomyces cinnamonensis</name>
    <dbReference type="NCBI Taxonomy" id="1961"/>
    <lineage>
        <taxon>Bacteria</taxon>
        <taxon>Bacillati</taxon>
        <taxon>Actinomycetota</taxon>
        <taxon>Actinomycetes</taxon>
        <taxon>Kitasatosporales</taxon>
        <taxon>Streptomycetaceae</taxon>
        <taxon>Streptomyces</taxon>
    </lineage>
</organism>
<evidence type="ECO:0000313" key="2">
    <source>
        <dbReference type="EMBL" id="GHI18192.1"/>
    </source>
</evidence>
<gene>
    <name evidence="2" type="ORF">Scinn_76550</name>
</gene>
<proteinExistence type="predicted"/>